<dbReference type="VEuPathDB" id="FungiDB:PV09_00503"/>
<dbReference type="STRING" id="253628.A0A0D2APX3"/>
<dbReference type="Gene3D" id="3.90.550.20">
    <property type="match status" value="1"/>
</dbReference>
<organism evidence="3 4">
    <name type="scientific">Verruconis gallopava</name>
    <dbReference type="NCBI Taxonomy" id="253628"/>
    <lineage>
        <taxon>Eukaryota</taxon>
        <taxon>Fungi</taxon>
        <taxon>Dikarya</taxon>
        <taxon>Ascomycota</taxon>
        <taxon>Pezizomycotina</taxon>
        <taxon>Dothideomycetes</taxon>
        <taxon>Pleosporomycetidae</taxon>
        <taxon>Venturiales</taxon>
        <taxon>Sympoventuriaceae</taxon>
        <taxon>Verruconis</taxon>
    </lineage>
</organism>
<dbReference type="AlphaFoldDB" id="A0A0D2APX3"/>
<gene>
    <name evidence="3" type="ORF">PV09_00503</name>
</gene>
<comment type="similarity">
    <text evidence="1">Belongs to the glycosyltransferase 32 family.</text>
</comment>
<dbReference type="PANTHER" id="PTHR31834:SF8">
    <property type="entry name" value="TRANSFERASE, PUTATIVE (AFU_ORTHOLOGUE AFUA_6G14040)-RELATED"/>
    <property type="match status" value="1"/>
</dbReference>
<evidence type="ECO:0000256" key="1">
    <source>
        <dbReference type="ARBA" id="ARBA00009003"/>
    </source>
</evidence>
<reference evidence="3 4" key="1">
    <citation type="submission" date="2015-01" db="EMBL/GenBank/DDBJ databases">
        <title>The Genome Sequence of Ochroconis gallopava CBS43764.</title>
        <authorList>
            <consortium name="The Broad Institute Genomics Platform"/>
            <person name="Cuomo C."/>
            <person name="de Hoog S."/>
            <person name="Gorbushina A."/>
            <person name="Stielow B."/>
            <person name="Teixiera M."/>
            <person name="Abouelleil A."/>
            <person name="Chapman S.B."/>
            <person name="Priest M."/>
            <person name="Young S.K."/>
            <person name="Wortman J."/>
            <person name="Nusbaum C."/>
            <person name="Birren B."/>
        </authorList>
    </citation>
    <scope>NUCLEOTIDE SEQUENCE [LARGE SCALE GENOMIC DNA]</scope>
    <source>
        <strain evidence="3 4">CBS 43764</strain>
    </source>
</reference>
<dbReference type="Pfam" id="PF04488">
    <property type="entry name" value="Gly_transf_sug"/>
    <property type="match status" value="1"/>
</dbReference>
<dbReference type="GO" id="GO:0000136">
    <property type="term" value="C:mannan polymerase complex"/>
    <property type="evidence" value="ECO:0007669"/>
    <property type="project" value="TreeGrafter"/>
</dbReference>
<sequence length="403" mass="45764">MDLKRGRTPSPIPQRLPRQIQKFIPIIVACIFFVFLIPRGALPESKPIQFISQAEFPRKIWQLWKVNVLSLDARDQPRAKSWVDLNPGFRYEVLTDDNDQHYVEVVYGPDGLNRPDIVSWYRTINAKIVKADVLRYLVMYAEGGVYTDIDVEALRPVSQWIPQQYDHKNIDMVIGIEIDQPEFASHPILGKKSMSFCQWTFMAKPGHPVMLKLVENIMAWMSDVAKRQDVSIADVKLNFDDIIAGTGPSAFTEAFLEYMSSKLGYKVEWNTFHNIAESKLVAGVLVLTVEAFAAGQGHSDSGTHNTRRALVKHHYHASGWPSSHPRFSHPMYGEVERCNWNRECVEKWDADTSAFNQLSPAEQTIKLAVKMAVDEEQKQKEAALNNLNQAQGRPAEAPAAFPM</sequence>
<dbReference type="GO" id="GO:0000009">
    <property type="term" value="F:alpha-1,6-mannosyltransferase activity"/>
    <property type="evidence" value="ECO:0007669"/>
    <property type="project" value="InterPro"/>
</dbReference>
<dbReference type="RefSeq" id="XP_016218404.1">
    <property type="nucleotide sequence ID" value="XM_016353251.1"/>
</dbReference>
<evidence type="ECO:0000256" key="2">
    <source>
        <dbReference type="SAM" id="Phobius"/>
    </source>
</evidence>
<evidence type="ECO:0000313" key="3">
    <source>
        <dbReference type="EMBL" id="KIW08535.1"/>
    </source>
</evidence>
<dbReference type="SUPFAM" id="SSF53448">
    <property type="entry name" value="Nucleotide-diphospho-sugar transferases"/>
    <property type="match status" value="1"/>
</dbReference>
<dbReference type="OrthoDB" id="409543at2759"/>
<protein>
    <recommendedName>
        <fullName evidence="5">Initiation-specific alpha-1,6-mannosyltransferase</fullName>
    </recommendedName>
</protein>
<dbReference type="GeneID" id="27308476"/>
<keyword evidence="2" id="KW-1133">Transmembrane helix</keyword>
<name>A0A0D2APX3_9PEZI</name>
<proteinExistence type="inferred from homology"/>
<keyword evidence="4" id="KW-1185">Reference proteome</keyword>
<dbReference type="InterPro" id="IPR007577">
    <property type="entry name" value="GlycoTrfase_DXD_sugar-bd_CS"/>
</dbReference>
<evidence type="ECO:0008006" key="5">
    <source>
        <dbReference type="Google" id="ProtNLM"/>
    </source>
</evidence>
<evidence type="ECO:0000313" key="4">
    <source>
        <dbReference type="Proteomes" id="UP000053259"/>
    </source>
</evidence>
<dbReference type="Proteomes" id="UP000053259">
    <property type="component" value="Unassembled WGS sequence"/>
</dbReference>
<dbReference type="InterPro" id="IPR039367">
    <property type="entry name" value="Och1-like"/>
</dbReference>
<dbReference type="InterPro" id="IPR029044">
    <property type="entry name" value="Nucleotide-diphossugar_trans"/>
</dbReference>
<dbReference type="GO" id="GO:0006487">
    <property type="term" value="P:protein N-linked glycosylation"/>
    <property type="evidence" value="ECO:0007669"/>
    <property type="project" value="TreeGrafter"/>
</dbReference>
<dbReference type="InParanoid" id="A0A0D2APX3"/>
<dbReference type="FunFam" id="3.90.550.20:FF:000004">
    <property type="entry name" value="Glycosyltransferase family 32 protein"/>
    <property type="match status" value="1"/>
</dbReference>
<dbReference type="HOGENOM" id="CLU_022381_2_2_1"/>
<feature type="transmembrane region" description="Helical" evidence="2">
    <location>
        <begin position="23"/>
        <end position="42"/>
    </location>
</feature>
<keyword evidence="2" id="KW-0472">Membrane</keyword>
<accession>A0A0D2APX3</accession>
<keyword evidence="2" id="KW-0812">Transmembrane</keyword>
<dbReference type="EMBL" id="KN847530">
    <property type="protein sequence ID" value="KIW08535.1"/>
    <property type="molecule type" value="Genomic_DNA"/>
</dbReference>
<dbReference type="PANTHER" id="PTHR31834">
    <property type="entry name" value="INITIATION-SPECIFIC ALPHA-1,6-MANNOSYLTRANSFERASE"/>
    <property type="match status" value="1"/>
</dbReference>